<evidence type="ECO:0000256" key="1">
    <source>
        <dbReference type="SAM" id="MobiDB-lite"/>
    </source>
</evidence>
<gene>
    <name evidence="2" type="ORF">ATPR_2022</name>
</gene>
<name>F7VF73_9PROT</name>
<reference evidence="2 3" key="1">
    <citation type="journal article" date="2011" name="Biochem. Biophys. Res. Commun.">
        <title>Increased number of Arginine-based salt bridges contributes to the thermotolerance of thermotolerant acetic acid bacteria, Acetobacter tropicalis SKU1100.</title>
        <authorList>
            <person name="Matsutani M."/>
            <person name="Hirakawa H."/>
            <person name="Nishikura M."/>
            <person name="Soemphol W."/>
            <person name="Ali I.A.I."/>
            <person name="Yakushi T."/>
            <person name="Matsushita K."/>
        </authorList>
    </citation>
    <scope>NUCLEOTIDE SEQUENCE [LARGE SCALE GENOMIC DNA]</scope>
    <source>
        <strain evidence="2 3">NBRC 101654</strain>
    </source>
</reference>
<organism evidence="2 3">
    <name type="scientific">Acetobacter tropicalis NBRC 101654</name>
    <dbReference type="NCBI Taxonomy" id="749388"/>
    <lineage>
        <taxon>Bacteria</taxon>
        <taxon>Pseudomonadati</taxon>
        <taxon>Pseudomonadota</taxon>
        <taxon>Alphaproteobacteria</taxon>
        <taxon>Acetobacterales</taxon>
        <taxon>Acetobacteraceae</taxon>
        <taxon>Acetobacter</taxon>
    </lineage>
</organism>
<accession>F7VF73</accession>
<comment type="caution">
    <text evidence="2">The sequence shown here is derived from an EMBL/GenBank/DDBJ whole genome shotgun (WGS) entry which is preliminary data.</text>
</comment>
<dbReference type="EMBL" id="BABS01000061">
    <property type="protein sequence ID" value="GAA09018.1"/>
    <property type="molecule type" value="Genomic_DNA"/>
</dbReference>
<dbReference type="Proteomes" id="UP000004319">
    <property type="component" value="Unassembled WGS sequence"/>
</dbReference>
<evidence type="ECO:0000313" key="2">
    <source>
        <dbReference type="EMBL" id="GAA09018.1"/>
    </source>
</evidence>
<dbReference type="AlphaFoldDB" id="F7VF73"/>
<feature type="region of interest" description="Disordered" evidence="1">
    <location>
        <begin position="1"/>
        <end position="21"/>
    </location>
</feature>
<protein>
    <submittedName>
        <fullName evidence="2">Uncharacterized protein</fullName>
    </submittedName>
</protein>
<feature type="compositionally biased region" description="Basic and acidic residues" evidence="1">
    <location>
        <begin position="1"/>
        <end position="11"/>
    </location>
</feature>
<proteinExistence type="predicted"/>
<evidence type="ECO:0000313" key="3">
    <source>
        <dbReference type="Proteomes" id="UP000004319"/>
    </source>
</evidence>
<sequence length="70" mass="7431">MGTEPGRRKDVTGVTRPSGKIQGTAASVAGGLWFRGRLNQQPATSDRSTLTALVTHKPLRIGCLKNLSGR</sequence>